<proteinExistence type="predicted"/>
<feature type="transmembrane region" description="Helical" evidence="2">
    <location>
        <begin position="380"/>
        <end position="400"/>
    </location>
</feature>
<name>A0A6J4KI34_9CHLR</name>
<evidence type="ECO:0000256" key="1">
    <source>
        <dbReference type="SAM" id="MobiDB-lite"/>
    </source>
</evidence>
<feature type="region of interest" description="Disordered" evidence="1">
    <location>
        <begin position="877"/>
        <end position="897"/>
    </location>
</feature>
<gene>
    <name evidence="4" type="ORF">AVDCRST_MAG77-6060</name>
</gene>
<keyword evidence="2" id="KW-1133">Transmembrane helix</keyword>
<feature type="transmembrane region" description="Helical" evidence="2">
    <location>
        <begin position="341"/>
        <end position="360"/>
    </location>
</feature>
<feature type="transmembrane region" description="Helical" evidence="2">
    <location>
        <begin position="228"/>
        <end position="249"/>
    </location>
</feature>
<organism evidence="4">
    <name type="scientific">uncultured Chloroflexota bacterium</name>
    <dbReference type="NCBI Taxonomy" id="166587"/>
    <lineage>
        <taxon>Bacteria</taxon>
        <taxon>Bacillati</taxon>
        <taxon>Chloroflexota</taxon>
        <taxon>environmental samples</taxon>
    </lineage>
</organism>
<dbReference type="EMBL" id="CADCTC010000314">
    <property type="protein sequence ID" value="CAA9305505.1"/>
    <property type="molecule type" value="Genomic_DNA"/>
</dbReference>
<feature type="transmembrane region" description="Helical" evidence="2">
    <location>
        <begin position="315"/>
        <end position="334"/>
    </location>
</feature>
<dbReference type="InterPro" id="IPR018776">
    <property type="entry name" value="Membrane_prot_PTPS-rel_domain"/>
</dbReference>
<keyword evidence="2" id="KW-0472">Membrane</keyword>
<feature type="transmembrane region" description="Helical" evidence="2">
    <location>
        <begin position="158"/>
        <end position="175"/>
    </location>
</feature>
<sequence>MEVLRRAGASAWGPLLAAVLTFVAWQPFTQPDFDIWRADDGEYHLLRVYVFEAAFWSGQWLPRWTPDLFVGYGYPIFNYYAPGTYYAALVLRLLGLDVYTTVQALGVLATCLGAAGAFCLARALFGGFWPGLVAGAVYAYAPYPFITNLVVRADLAETLGLALLPWALLAAWRAAGARVGTTLALAASIGAIILTHNLTALIALPMAAVTGCFAALRTPPAPHGRRWSGLRHVAGGLALGLALTAFFWLPAMAEQRHVQIEVALGGGHKSPTAWLINPLGATFQTAQPKNPQTVSGPLDLHLSYPYDLNFPPKPSLAQGALFIASIVLIAYGALRRHRARDVALFALAGTVALWLLTTTWSAWAWDHVPLMSFLQFSWRLYGPLGLALGLTSGAAVALALGQYGVGSARRINPATELAAELAAGRDTRPRITPGMVLAAIPVLLAVLLAFNTTTARSLWISDDVERRAGGPQLVGTENTLFGAGTTTGGEFVPRNVDLQGYGERRYGNGLYERLYPEFGWLAGRVLPLEGELQVTALSGATTWTDARVRAQTPGVLAFRTVAFPGWRAYLDGAEVTPGTAPRDPQLGVAPGFITVAVPAGEHHVQIAFGPTRLRTLAAAISVLTLAFTGWWAVSTAKPTLVGGQSAAMATTANTVVSEQRRRRHRRWYLAVALSPAALFALSCTHDAVRPVLGAPVRPRPADTRLVADLLALAQSGQSHIHISSPGGAALGPYVNATRARLEGRERAWLYMHAPSSVSYELDLPERAAFQAGLGVDPEAWTAPTGDGLRFVVEVTPAGPGRGAANASGASLGAGAPVRVLDEHVNPRSFGEHRRWLDRWVDLSVFGGQRVTLTLRTEPGPTAEHDWSGWANPVIVVQRDARRPGGGPPGPVPTPRAS</sequence>
<feature type="domain" description="Membrane protein 6-pyruvoyl-tetrahydropterin synthase-related" evidence="3">
    <location>
        <begin position="77"/>
        <end position="252"/>
    </location>
</feature>
<dbReference type="AlphaFoldDB" id="A0A6J4KI34"/>
<feature type="transmembrane region" description="Helical" evidence="2">
    <location>
        <begin position="7"/>
        <end position="28"/>
    </location>
</feature>
<accession>A0A6J4KI34</accession>
<evidence type="ECO:0000313" key="4">
    <source>
        <dbReference type="EMBL" id="CAA9305505.1"/>
    </source>
</evidence>
<evidence type="ECO:0000259" key="3">
    <source>
        <dbReference type="Pfam" id="PF10131"/>
    </source>
</evidence>
<protein>
    <recommendedName>
        <fullName evidence="3">Membrane protein 6-pyruvoyl-tetrahydropterin synthase-related domain-containing protein</fullName>
    </recommendedName>
</protein>
<feature type="transmembrane region" description="Helical" evidence="2">
    <location>
        <begin position="76"/>
        <end position="95"/>
    </location>
</feature>
<keyword evidence="2" id="KW-0812">Transmembrane</keyword>
<feature type="compositionally biased region" description="Pro residues" evidence="1">
    <location>
        <begin position="885"/>
        <end position="897"/>
    </location>
</feature>
<dbReference type="Pfam" id="PF10131">
    <property type="entry name" value="PTPS_related"/>
    <property type="match status" value="1"/>
</dbReference>
<feature type="transmembrane region" description="Helical" evidence="2">
    <location>
        <begin position="102"/>
        <end position="125"/>
    </location>
</feature>
<evidence type="ECO:0000256" key="2">
    <source>
        <dbReference type="SAM" id="Phobius"/>
    </source>
</evidence>
<feature type="transmembrane region" description="Helical" evidence="2">
    <location>
        <begin position="131"/>
        <end position="151"/>
    </location>
</feature>
<feature type="transmembrane region" description="Helical" evidence="2">
    <location>
        <begin position="187"/>
        <end position="216"/>
    </location>
</feature>
<feature type="transmembrane region" description="Helical" evidence="2">
    <location>
        <begin position="431"/>
        <end position="450"/>
    </location>
</feature>
<reference evidence="4" key="1">
    <citation type="submission" date="2020-02" db="EMBL/GenBank/DDBJ databases">
        <authorList>
            <person name="Meier V. D."/>
        </authorList>
    </citation>
    <scope>NUCLEOTIDE SEQUENCE</scope>
    <source>
        <strain evidence="4">AVDCRST_MAG77</strain>
    </source>
</reference>